<feature type="binding site" evidence="15">
    <location>
        <position position="705"/>
    </location>
    <ligand>
        <name>Zn(2+)</name>
        <dbReference type="ChEBI" id="CHEBI:29105"/>
    </ligand>
</feature>
<evidence type="ECO:0000256" key="12">
    <source>
        <dbReference type="ARBA" id="ARBA00023146"/>
    </source>
</evidence>
<comment type="caution">
    <text evidence="17">The sequence shown here is derived from an EMBL/GenBank/DDBJ whole genome shotgun (WGS) entry which is preliminary data.</text>
</comment>
<dbReference type="Gene3D" id="3.30.930.10">
    <property type="entry name" value="Bira Bifunctional Protein, Domain 2"/>
    <property type="match status" value="1"/>
</dbReference>
<name>A0AAN6IHY8_9EURO</name>
<dbReference type="CDD" id="cd00673">
    <property type="entry name" value="AlaRS_core"/>
    <property type="match status" value="1"/>
</dbReference>
<dbReference type="Pfam" id="PF01411">
    <property type="entry name" value="tRNA-synt_2c"/>
    <property type="match status" value="1"/>
</dbReference>
<keyword evidence="9 15" id="KW-0694">RNA-binding</keyword>
<evidence type="ECO:0000256" key="14">
    <source>
        <dbReference type="ARBA" id="ARBA00055137"/>
    </source>
</evidence>
<comment type="domain">
    <text evidence="15">Consists of three domains; the N-terminal catalytic domain, the editing domain and the C-terminal C-Ala domain. The editing domain removes incorrectly charged amino acids, while the C-Ala domain, along with tRNA(Ala), serves as a bridge to cooperatively bring together the editing and aminoacylation centers thus stimulating deacylation of misacylated tRNAs.</text>
</comment>
<dbReference type="SUPFAM" id="SSF55681">
    <property type="entry name" value="Class II aaRS and biotin synthetases"/>
    <property type="match status" value="1"/>
</dbReference>
<dbReference type="InterPro" id="IPR050058">
    <property type="entry name" value="Ala-tRNA_ligase"/>
</dbReference>
<evidence type="ECO:0000256" key="13">
    <source>
        <dbReference type="ARBA" id="ARBA00048300"/>
    </source>
</evidence>
<dbReference type="InterPro" id="IPR018165">
    <property type="entry name" value="Ala-tRNA-synth_IIc_core"/>
</dbReference>
<dbReference type="PROSITE" id="PS50860">
    <property type="entry name" value="AA_TRNA_LIGASE_II_ALA"/>
    <property type="match status" value="1"/>
</dbReference>
<dbReference type="GO" id="GO:0005524">
    <property type="term" value="F:ATP binding"/>
    <property type="evidence" value="ECO:0007669"/>
    <property type="project" value="UniProtKB-UniRule"/>
</dbReference>
<dbReference type="GO" id="GO:0004813">
    <property type="term" value="F:alanine-tRNA ligase activity"/>
    <property type="evidence" value="ECO:0007669"/>
    <property type="project" value="UniProtKB-UniRule"/>
</dbReference>
<evidence type="ECO:0000256" key="8">
    <source>
        <dbReference type="ARBA" id="ARBA00022840"/>
    </source>
</evidence>
<keyword evidence="3 15" id="KW-0820">tRNA-binding</keyword>
<dbReference type="EMBL" id="MU404350">
    <property type="protein sequence ID" value="KAI1618291.1"/>
    <property type="molecule type" value="Genomic_DNA"/>
</dbReference>
<evidence type="ECO:0000256" key="5">
    <source>
        <dbReference type="ARBA" id="ARBA00022723"/>
    </source>
</evidence>
<keyword evidence="10 15" id="KW-0648">Protein biosynthesis</keyword>
<keyword evidence="12 15" id="KW-0030">Aminoacyl-tRNA synthetase</keyword>
<reference evidence="17" key="1">
    <citation type="journal article" date="2022" name="bioRxiv">
        <title>Deciphering the potential niche of two novel black yeast fungi from a biological soil crust based on their genomes, phenotypes, and melanin regulation.</title>
        <authorList>
            <consortium name="DOE Joint Genome Institute"/>
            <person name="Carr E.C."/>
            <person name="Barton Q."/>
            <person name="Grambo S."/>
            <person name="Sullivan M."/>
            <person name="Renfro C.M."/>
            <person name="Kuo A."/>
            <person name="Pangilinan J."/>
            <person name="Lipzen A."/>
            <person name="Keymanesh K."/>
            <person name="Savage E."/>
            <person name="Barry K."/>
            <person name="Grigoriev I.V."/>
            <person name="Riekhof W.R."/>
            <person name="Harris S.S."/>
        </authorList>
    </citation>
    <scope>NUCLEOTIDE SEQUENCE</scope>
    <source>
        <strain evidence="17">JF 03-4F</strain>
    </source>
</reference>
<dbReference type="SUPFAM" id="SSF55186">
    <property type="entry name" value="ThrRS/AlaRS common domain"/>
    <property type="match status" value="1"/>
</dbReference>
<dbReference type="PANTHER" id="PTHR11777">
    <property type="entry name" value="ALANYL-TRNA SYNTHETASE"/>
    <property type="match status" value="1"/>
</dbReference>
<dbReference type="FunFam" id="3.30.980.10:FF:000004">
    <property type="entry name" value="Alanine--tRNA ligase, cytoplasmic"/>
    <property type="match status" value="1"/>
</dbReference>
<dbReference type="Gene3D" id="3.30.980.10">
    <property type="entry name" value="Threonyl-trna Synthetase, Chain A, domain 2"/>
    <property type="match status" value="1"/>
</dbReference>
<dbReference type="Gene3D" id="2.40.30.130">
    <property type="match status" value="1"/>
</dbReference>
<comment type="subcellular location">
    <subcellularLocation>
        <location evidence="15">Mitochondrion</location>
    </subcellularLocation>
    <subcellularLocation>
        <location evidence="15">Cytoplasm</location>
    </subcellularLocation>
</comment>
<dbReference type="GO" id="GO:0070143">
    <property type="term" value="P:mitochondrial alanyl-tRNA aminoacylation"/>
    <property type="evidence" value="ECO:0007669"/>
    <property type="project" value="UniProtKB-UniRule"/>
</dbReference>
<dbReference type="EC" id="6.1.1.7" evidence="15"/>
<dbReference type="Pfam" id="PF02272">
    <property type="entry name" value="DHHA1"/>
    <property type="match status" value="1"/>
</dbReference>
<dbReference type="FunFam" id="2.40.30.130:FF:000004">
    <property type="entry name" value="Alanine--tRNA ligase"/>
    <property type="match status" value="1"/>
</dbReference>
<keyword evidence="11 15" id="KW-0496">Mitochondrion</keyword>
<dbReference type="SUPFAM" id="SSF101353">
    <property type="entry name" value="Putative anticodon-binding domain of alanyl-tRNA synthetase (AlaRS)"/>
    <property type="match status" value="1"/>
</dbReference>
<protein>
    <recommendedName>
        <fullName evidence="15">Alanine--tRNA ligase</fullName>
        <ecNumber evidence="15">6.1.1.7</ecNumber>
    </recommendedName>
    <alternativeName>
        <fullName evidence="15">Alanyl-tRNA synthetase</fullName>
        <shortName evidence="15">AlaRS</shortName>
    </alternativeName>
</protein>
<evidence type="ECO:0000256" key="7">
    <source>
        <dbReference type="ARBA" id="ARBA00022833"/>
    </source>
</evidence>
<dbReference type="InterPro" id="IPR002318">
    <property type="entry name" value="Ala-tRNA-lgiase_IIc"/>
</dbReference>
<feature type="domain" description="Alanyl-transfer RNA synthetases family profile" evidence="16">
    <location>
        <begin position="111"/>
        <end position="867"/>
    </location>
</feature>
<dbReference type="HAMAP" id="MF_00036_B">
    <property type="entry name" value="Ala_tRNA_synth_B"/>
    <property type="match status" value="1"/>
</dbReference>
<dbReference type="SUPFAM" id="SSF50447">
    <property type="entry name" value="Translation proteins"/>
    <property type="match status" value="1"/>
</dbReference>
<evidence type="ECO:0000256" key="3">
    <source>
        <dbReference type="ARBA" id="ARBA00022555"/>
    </source>
</evidence>
<feature type="binding site" evidence="15">
    <location>
        <position position="709"/>
    </location>
    <ligand>
        <name>Zn(2+)</name>
        <dbReference type="ChEBI" id="CHEBI:29105"/>
    </ligand>
</feature>
<comment type="similarity">
    <text evidence="1">Belongs to the class-II aminoacyl-tRNA synthetase family. Alax-L subfamily.</text>
</comment>
<dbReference type="InterPro" id="IPR059090">
    <property type="entry name" value="ALA1_helical"/>
</dbReference>
<dbReference type="FunFam" id="3.10.310.40:FF:000003">
    <property type="entry name" value="Alanine--tRNA ligase"/>
    <property type="match status" value="1"/>
</dbReference>
<dbReference type="Pfam" id="PF07973">
    <property type="entry name" value="tRNA_SAD"/>
    <property type="match status" value="1"/>
</dbReference>
<comment type="subunit">
    <text evidence="15">Monomer.</text>
</comment>
<evidence type="ECO:0000313" key="18">
    <source>
        <dbReference type="Proteomes" id="UP001203852"/>
    </source>
</evidence>
<dbReference type="AlphaFoldDB" id="A0AAN6IHY8"/>
<evidence type="ECO:0000256" key="15">
    <source>
        <dbReference type="HAMAP-Rule" id="MF_03133"/>
    </source>
</evidence>
<keyword evidence="7 15" id="KW-0862">Zinc</keyword>
<feature type="binding site" evidence="15">
    <location>
        <position position="824"/>
    </location>
    <ligand>
        <name>Zn(2+)</name>
        <dbReference type="ChEBI" id="CHEBI:29105"/>
    </ligand>
</feature>
<dbReference type="PRINTS" id="PR00980">
    <property type="entry name" value="TRNASYNTHALA"/>
</dbReference>
<keyword evidence="8 15" id="KW-0067">ATP-binding</keyword>
<evidence type="ECO:0000259" key="16">
    <source>
        <dbReference type="PROSITE" id="PS50860"/>
    </source>
</evidence>
<evidence type="ECO:0000256" key="1">
    <source>
        <dbReference type="ARBA" id="ARBA00008429"/>
    </source>
</evidence>
<dbReference type="FunFam" id="3.30.930.10:FF:000011">
    <property type="entry name" value="Alanine--tRNA ligase, cytoplasmic"/>
    <property type="match status" value="1"/>
</dbReference>
<keyword evidence="5 15" id="KW-0479">Metal-binding</keyword>
<evidence type="ECO:0000256" key="9">
    <source>
        <dbReference type="ARBA" id="ARBA00022884"/>
    </source>
</evidence>
<organism evidence="17 18">
    <name type="scientific">Exophiala viscosa</name>
    <dbReference type="NCBI Taxonomy" id="2486360"/>
    <lineage>
        <taxon>Eukaryota</taxon>
        <taxon>Fungi</taxon>
        <taxon>Dikarya</taxon>
        <taxon>Ascomycota</taxon>
        <taxon>Pezizomycotina</taxon>
        <taxon>Eurotiomycetes</taxon>
        <taxon>Chaetothyriomycetidae</taxon>
        <taxon>Chaetothyriales</taxon>
        <taxon>Herpotrichiellaceae</taxon>
        <taxon>Exophiala</taxon>
    </lineage>
</organism>
<dbReference type="InterPro" id="IPR023033">
    <property type="entry name" value="Ala_tRNA_ligase_euk/bac"/>
</dbReference>
<dbReference type="Gene3D" id="3.10.310.40">
    <property type="match status" value="1"/>
</dbReference>
<keyword evidence="6 15" id="KW-0547">Nucleotide-binding</keyword>
<evidence type="ECO:0000256" key="4">
    <source>
        <dbReference type="ARBA" id="ARBA00022598"/>
    </source>
</evidence>
<dbReference type="Proteomes" id="UP001203852">
    <property type="component" value="Unassembled WGS sequence"/>
</dbReference>
<keyword evidence="2 15" id="KW-0963">Cytoplasm</keyword>
<comment type="cofactor">
    <cofactor evidence="15">
        <name>Zn(2+)</name>
        <dbReference type="ChEBI" id="CHEBI:29105"/>
    </cofactor>
    <text evidence="15">Binds 1 zinc ion per subunit.</text>
</comment>
<proteinExistence type="inferred from homology"/>
<evidence type="ECO:0000256" key="6">
    <source>
        <dbReference type="ARBA" id="ARBA00022741"/>
    </source>
</evidence>
<gene>
    <name evidence="15" type="primary">ALA1</name>
    <name evidence="17" type="ORF">EDD36DRAFT_426054</name>
</gene>
<dbReference type="GO" id="GO:0002161">
    <property type="term" value="F:aminoacyl-tRNA deacylase activity"/>
    <property type="evidence" value="ECO:0007669"/>
    <property type="project" value="TreeGrafter"/>
</dbReference>
<dbReference type="Pfam" id="PF26023">
    <property type="entry name" value="ALA1"/>
    <property type="match status" value="1"/>
</dbReference>
<comment type="catalytic activity">
    <reaction evidence="13 15">
        <text>tRNA(Ala) + L-alanine + ATP = L-alanyl-tRNA(Ala) + AMP + diphosphate</text>
        <dbReference type="Rhea" id="RHEA:12540"/>
        <dbReference type="Rhea" id="RHEA-COMP:9657"/>
        <dbReference type="Rhea" id="RHEA-COMP:9923"/>
        <dbReference type="ChEBI" id="CHEBI:30616"/>
        <dbReference type="ChEBI" id="CHEBI:33019"/>
        <dbReference type="ChEBI" id="CHEBI:57972"/>
        <dbReference type="ChEBI" id="CHEBI:78442"/>
        <dbReference type="ChEBI" id="CHEBI:78497"/>
        <dbReference type="ChEBI" id="CHEBI:456215"/>
        <dbReference type="EC" id="6.1.1.7"/>
    </reaction>
</comment>
<keyword evidence="18" id="KW-1185">Reference proteome</keyword>
<feature type="binding site" evidence="15">
    <location>
        <position position="828"/>
    </location>
    <ligand>
        <name>Zn(2+)</name>
        <dbReference type="ChEBI" id="CHEBI:29105"/>
    </ligand>
</feature>
<dbReference type="InterPro" id="IPR012947">
    <property type="entry name" value="tRNA_SAD"/>
</dbReference>
<dbReference type="SMART" id="SM00863">
    <property type="entry name" value="tRNA_SAD"/>
    <property type="match status" value="1"/>
</dbReference>
<dbReference type="PANTHER" id="PTHR11777:SF9">
    <property type="entry name" value="ALANINE--TRNA LIGASE, CYTOPLASMIC"/>
    <property type="match status" value="1"/>
</dbReference>
<evidence type="ECO:0000256" key="11">
    <source>
        <dbReference type="ARBA" id="ARBA00023128"/>
    </source>
</evidence>
<comment type="function">
    <text evidence="14 15">Catalyzes the attachment of alanine to tRNA(Ala) in a two-step reaction: alanine is first activated by ATP to form Ala-AMP and then transferred to the acceptor end of tRNA(Ala). Also edits incorrectly charged tRNA(Ala) via its editing domain.</text>
</comment>
<dbReference type="GO" id="GO:0008270">
    <property type="term" value="F:zinc ion binding"/>
    <property type="evidence" value="ECO:0007669"/>
    <property type="project" value="UniProtKB-UniRule"/>
</dbReference>
<dbReference type="InterPro" id="IPR003156">
    <property type="entry name" value="DHHA1_dom"/>
</dbReference>
<keyword evidence="4 15" id="KW-0436">Ligase</keyword>
<sequence>MQSIGGGAAIWRAARFSSAVHTIVTAQTPRFRNLVLTHNSGVQFIRSCCTVGLQGSTRQAGLSNPRSRPFCSNFSHSSRKWDFSTGVSNSTVRRHTTRRMASNTTEEAQQWSAPVVRDTFLKFFEERGHTFVRSSPVVPLSDPTLLFTNAGMNQFKPIFLGTVDPTSKEGQYKRAVNSQKCIRAGGKHNDLDDVGKDSYHHTFFEMLGNWSFGDYFKKEAITYSWDLLTKVFGLDPDRLYVTYFEGNEAGGLEPDLEAKELWKSVGVADDHILPGDMKDNFWEMGDQGPCGPCSEVHYDRIGGGRNAAHLVNQDDPNVLEIWNNVFIQYNREPDKSLRPLPNKHVDTGMGFERLVSVLQDKMSNYDTDVFTPIFERIQEVTGARPYSGKFGEEDVDGVDTAYRVVADHVRTLTFAISDGGIPNNEGRGYVVRRVLRRGARYARKYFNVDIGDFFSKIVPTLVEQMGGMFKEIVGKEDEVKEILNEEELSFAKTLDRGERQFEVYAQKSQAQGLKSLHGADVWRLYDTFGFPVDLTRLMAEERGLSIDDNEFEAARLRAKEASKGEKKAASDLLKLDVHDLGELEKMPGVIKTDDSAKYGRDNITGTIQAIYHAKKFHSDTKSIPEGDQIGIILDKTCFYAEQGGQEYDTGRIVIDGQAELEVENVQLYAGYVLHTGYMKYGHFSVADKAICEYDELRRWPIRNNHTGTHILNFALREVLGDGIDQRGSLVAQEKLRFDFSHKAAVSDADLQKVEDISTEYIRQNCPVYAKEVPLTIAREIAGLRAVFGETYPDPVRVVSVGVEVDDILKNVKDDRWKTVSIEFCGGTHVKATADIKDLVVLEESGIAKGIRRIIAVTGEGAYQVQQVAEEFSEKLKKLEGMPFSASKESEAKTIQAELNNLSISAVKKSQFRERMTKISKEVLDQQKKLQKEELKKATDTITQYFEKNKDSKAAVLRLPIGGNAKIVPDVVKHVQTKLKDKSVYVVVADEKDPEGKVFHGCFVSPDGTSAGITSADWSSQVSQLVGGKAGGKAPVAIGTGTDQSKVDDALNAATEYLEKFKL</sequence>
<dbReference type="InterPro" id="IPR045864">
    <property type="entry name" value="aa-tRNA-synth_II/BPL/LPL"/>
</dbReference>
<accession>A0AAN6IHY8</accession>
<evidence type="ECO:0000256" key="2">
    <source>
        <dbReference type="ARBA" id="ARBA00022490"/>
    </source>
</evidence>
<dbReference type="GO" id="GO:0000049">
    <property type="term" value="F:tRNA binding"/>
    <property type="evidence" value="ECO:0007669"/>
    <property type="project" value="UniProtKB-KW"/>
</dbReference>
<dbReference type="InterPro" id="IPR018164">
    <property type="entry name" value="Ala-tRNA-synth_IIc_N"/>
</dbReference>
<dbReference type="NCBIfam" id="TIGR00344">
    <property type="entry name" value="alaS"/>
    <property type="match status" value="1"/>
</dbReference>
<dbReference type="InterPro" id="IPR018163">
    <property type="entry name" value="Thr/Ala-tRNA-synth_IIc_edit"/>
</dbReference>
<dbReference type="InterPro" id="IPR009000">
    <property type="entry name" value="Transl_B-barrel_sf"/>
</dbReference>
<evidence type="ECO:0000256" key="10">
    <source>
        <dbReference type="ARBA" id="ARBA00022917"/>
    </source>
</evidence>
<evidence type="ECO:0000313" key="17">
    <source>
        <dbReference type="EMBL" id="KAI1618291.1"/>
    </source>
</evidence>
<dbReference type="InterPro" id="IPR018162">
    <property type="entry name" value="Ala-tRNA-ligase_IIc_anticod-bd"/>
</dbReference>
<dbReference type="GO" id="GO:0005739">
    <property type="term" value="C:mitochondrion"/>
    <property type="evidence" value="ECO:0007669"/>
    <property type="project" value="UniProtKB-SubCell"/>
</dbReference>